<proteinExistence type="predicted"/>
<dbReference type="EMBL" id="JBJQOH010000002">
    <property type="protein sequence ID" value="KAL3696285.1"/>
    <property type="molecule type" value="Genomic_DNA"/>
</dbReference>
<protein>
    <submittedName>
        <fullName evidence="1">Uncharacterized protein</fullName>
    </submittedName>
</protein>
<keyword evidence="2" id="KW-1185">Reference proteome</keyword>
<evidence type="ECO:0000313" key="2">
    <source>
        <dbReference type="Proteomes" id="UP001633002"/>
    </source>
</evidence>
<evidence type="ECO:0000313" key="1">
    <source>
        <dbReference type="EMBL" id="KAL3696285.1"/>
    </source>
</evidence>
<name>A0ABD3HXS5_9MARC</name>
<dbReference type="AlphaFoldDB" id="A0ABD3HXS5"/>
<accession>A0ABD3HXS5</accession>
<organism evidence="1 2">
    <name type="scientific">Riccia sorocarpa</name>
    <dbReference type="NCBI Taxonomy" id="122646"/>
    <lineage>
        <taxon>Eukaryota</taxon>
        <taxon>Viridiplantae</taxon>
        <taxon>Streptophyta</taxon>
        <taxon>Embryophyta</taxon>
        <taxon>Marchantiophyta</taxon>
        <taxon>Marchantiopsida</taxon>
        <taxon>Marchantiidae</taxon>
        <taxon>Marchantiales</taxon>
        <taxon>Ricciaceae</taxon>
        <taxon>Riccia</taxon>
    </lineage>
</organism>
<sequence>MRASLSQCHGQVNGSMDLRFLICRREIGVFAMSHHGRKESVCPRLHPERVEVAGSSRAFEAPIQAGDFIVAKVKYRLANQEADSVG</sequence>
<reference evidence="1 2" key="1">
    <citation type="submission" date="2024-09" db="EMBL/GenBank/DDBJ databases">
        <title>Chromosome-scale assembly of Riccia sorocarpa.</title>
        <authorList>
            <person name="Paukszto L."/>
        </authorList>
    </citation>
    <scope>NUCLEOTIDE SEQUENCE [LARGE SCALE GENOMIC DNA]</scope>
    <source>
        <strain evidence="1">LP-2024</strain>
        <tissue evidence="1">Aerial parts of the thallus</tissue>
    </source>
</reference>
<comment type="caution">
    <text evidence="1">The sequence shown here is derived from an EMBL/GenBank/DDBJ whole genome shotgun (WGS) entry which is preliminary data.</text>
</comment>
<dbReference type="Proteomes" id="UP001633002">
    <property type="component" value="Unassembled WGS sequence"/>
</dbReference>
<gene>
    <name evidence="1" type="ORF">R1sor_010361</name>
</gene>